<dbReference type="SMART" id="SM00577">
    <property type="entry name" value="CPDc"/>
    <property type="match status" value="1"/>
</dbReference>
<dbReference type="InterPro" id="IPR036412">
    <property type="entry name" value="HAD-like_sf"/>
</dbReference>
<dbReference type="AlphaFoldDB" id="A0A1I8IET2"/>
<dbReference type="InterPro" id="IPR023214">
    <property type="entry name" value="HAD_sf"/>
</dbReference>
<keyword evidence="6" id="KW-1185">Reference proteome</keyword>
<feature type="compositionally biased region" description="Basic and acidic residues" evidence="4">
    <location>
        <begin position="105"/>
        <end position="121"/>
    </location>
</feature>
<keyword evidence="1" id="KW-0489">Methyltransferase</keyword>
<dbReference type="PROSITE" id="PS50969">
    <property type="entry name" value="FCP1"/>
    <property type="match status" value="1"/>
</dbReference>
<evidence type="ECO:0000256" key="4">
    <source>
        <dbReference type="SAM" id="MobiDB-lite"/>
    </source>
</evidence>
<feature type="region of interest" description="Disordered" evidence="4">
    <location>
        <begin position="1227"/>
        <end position="1246"/>
    </location>
</feature>
<dbReference type="InterPro" id="IPR029063">
    <property type="entry name" value="SAM-dependent_MTases_sf"/>
</dbReference>
<evidence type="ECO:0000256" key="3">
    <source>
        <dbReference type="ARBA" id="ARBA00022691"/>
    </source>
</evidence>
<keyword evidence="2" id="KW-0808">Transferase</keyword>
<name>A0A1I8IET2_9PLAT</name>
<evidence type="ECO:0000313" key="7">
    <source>
        <dbReference type="WBParaSite" id="maker-uti_cns_0011903-snap-gene-0.2-mRNA-1"/>
    </source>
</evidence>
<dbReference type="InterPro" id="IPR011948">
    <property type="entry name" value="Dullard_phosphatase"/>
</dbReference>
<proteinExistence type="predicted"/>
<dbReference type="Gene3D" id="2.70.160.11">
    <property type="entry name" value="Hnrnp arginine n-methyltransferase1"/>
    <property type="match status" value="1"/>
</dbReference>
<accession>A0A1I8IET2</accession>
<feature type="domain" description="FCP1 homology" evidence="5">
    <location>
        <begin position="694"/>
        <end position="861"/>
    </location>
</feature>
<dbReference type="GO" id="GO:0032259">
    <property type="term" value="P:methylation"/>
    <property type="evidence" value="ECO:0007669"/>
    <property type="project" value="UniProtKB-KW"/>
</dbReference>
<evidence type="ECO:0000259" key="5">
    <source>
        <dbReference type="PROSITE" id="PS50969"/>
    </source>
</evidence>
<dbReference type="InterPro" id="IPR025799">
    <property type="entry name" value="Arg_MeTrfase"/>
</dbReference>
<feature type="compositionally biased region" description="Polar residues" evidence="4">
    <location>
        <begin position="891"/>
        <end position="917"/>
    </location>
</feature>
<feature type="region of interest" description="Disordered" evidence="4">
    <location>
        <begin position="890"/>
        <end position="917"/>
    </location>
</feature>
<dbReference type="Pfam" id="PF22528">
    <property type="entry name" value="PRMT_C"/>
    <property type="match status" value="1"/>
</dbReference>
<dbReference type="GO" id="GO:0016791">
    <property type="term" value="F:phosphatase activity"/>
    <property type="evidence" value="ECO:0007669"/>
    <property type="project" value="InterPro"/>
</dbReference>
<dbReference type="GO" id="GO:0042054">
    <property type="term" value="F:histone methyltransferase activity"/>
    <property type="evidence" value="ECO:0007669"/>
    <property type="project" value="TreeGrafter"/>
</dbReference>
<sequence>RCSSLAIFIVHSPAGGFADGQPENFPTRSHLAHGALLMMARSPLSSLTTLAMRPRRVQDFNGLGGTGIVANGRMAGGWVLANSLSKSSRVVQVSKLSPEGVRGSRKSDRSRRSPKRPEGPKSVEGPEGPEGPKHAPLSWRGCFRRGRIGFSRNFRVNDARRSGVLEGVSTVDGLVVGAAADAATGNGGAGFGLVGIDRLVDLLDHHGLDFGLQSVHQARQLRPVGVHVDENFERSGGAPAAARFDVHDFDVVRLCGAFLTSKILSTPARPLILSPTPNMKETVFLAASAVSFTEPRSFSLFCWGGGGEMSSSSIIELTDENRPRLALAAAESMATPHWLMKSQTPSREIGVYAAAAARTSLWTLRNQYAFRFRTGRSTESALRVIVDFLERAVLDSGFALSLFLDIEGAFDNFIFEAFCRALESRATHPHLVRPSGPLPQHHQLQICPVGLQCPAQRACARQPGGARWIPGHAGFLGAPIPASVINSGVKRWADSEHLRSPPINSERSAEISRIGRVDLPGELLEAGGGLLTVSNGGLLSQTAVDLARCRRQVHGFSKIRCVLVPTRRCGRPTYRIKPEQLLQQMQALFGHSSGCLPQFASQFWLTFWQPQHVTPSSGAGRQKVGRIRGAQQVQDKIQLRQRAAGLQIGIVQSGEAKVADFQFAIGINQQIARLDVAVQDSLFASPTASVSEEGRVKRKILVLDLDETLIHSQHDGLVQLGTQSRPPFDFSVQVRIERHNVRFFVRKRPHVDFFLDVVSQWFDLVIFTASLQIYGEAVSQRLDNGRKMFSRGYYRQDCQVDNGGFTKSLTSISPDLSSVFILDNSPGAYRLFPDNAIPISSWFSDSSDTALLALLPVLDSLRFVNDVRSETADRIASFELAPKQQHAVSVAKQSRSCSRSPIGRQSETGNANPNGTCSDRVDKQDAAYFDSYQCLEVHATMLADRVRTLAYRLALMRAYRLVYRRIGIDIGCGSGILTHFACEAGARVVYGLEAAAGMCSVAREFLRANGHLDSGKAVVIGCRAESLNELPCDGGRAEFLVSEWMGYCLLYENMLSSVLDARDRLLREIDDGFEVQMFPNRARLFIAGYTCGDQPDADNSSVLDEDMDLLGRLYGCNMTPICANLDAFCLWFDVEFPGSNTRLSTSPFSEPTHWQQTLVWLPRSVPVSIDSRLSGQIVVSPSELLPADVSADTCLRVVGRLSATDRAANGLELQASSLAVTGPADRASGLSFHQEQRPDTARQSPHLRPRLAGFQAVCRLRAALNRALRSALDERHYL</sequence>
<organism evidence="6 7">
    <name type="scientific">Macrostomum lignano</name>
    <dbReference type="NCBI Taxonomy" id="282301"/>
    <lineage>
        <taxon>Eukaryota</taxon>
        <taxon>Metazoa</taxon>
        <taxon>Spiralia</taxon>
        <taxon>Lophotrochozoa</taxon>
        <taxon>Platyhelminthes</taxon>
        <taxon>Rhabditophora</taxon>
        <taxon>Macrostomorpha</taxon>
        <taxon>Macrostomida</taxon>
        <taxon>Macrostomidae</taxon>
        <taxon>Macrostomum</taxon>
    </lineage>
</organism>
<dbReference type="Gene3D" id="3.40.50.1000">
    <property type="entry name" value="HAD superfamily/HAD-like"/>
    <property type="match status" value="1"/>
</dbReference>
<protein>
    <submittedName>
        <fullName evidence="7">FCP1 homology domain-containing protein</fullName>
    </submittedName>
</protein>
<dbReference type="GO" id="GO:0016274">
    <property type="term" value="F:protein-arginine N-methyltransferase activity"/>
    <property type="evidence" value="ECO:0007669"/>
    <property type="project" value="InterPro"/>
</dbReference>
<dbReference type="NCBIfam" id="TIGR02251">
    <property type="entry name" value="HIF-SF_euk"/>
    <property type="match status" value="1"/>
</dbReference>
<dbReference type="Proteomes" id="UP000095280">
    <property type="component" value="Unplaced"/>
</dbReference>
<feature type="region of interest" description="Disordered" evidence="4">
    <location>
        <begin position="91"/>
        <end position="138"/>
    </location>
</feature>
<reference evidence="7" key="1">
    <citation type="submission" date="2016-11" db="UniProtKB">
        <authorList>
            <consortium name="WormBaseParasite"/>
        </authorList>
    </citation>
    <scope>IDENTIFICATION</scope>
</reference>
<keyword evidence="3" id="KW-0949">S-adenosyl-L-methionine</keyword>
<dbReference type="WBParaSite" id="maker-uti_cns_0011903-snap-gene-0.2-mRNA-1">
    <property type="protein sequence ID" value="maker-uti_cns_0011903-snap-gene-0.2-mRNA-1"/>
    <property type="gene ID" value="maker-uti_cns_0011903-snap-gene-0.2"/>
</dbReference>
<dbReference type="CDD" id="cd02440">
    <property type="entry name" value="AdoMet_MTases"/>
    <property type="match status" value="1"/>
</dbReference>
<dbReference type="Gene3D" id="3.40.50.150">
    <property type="entry name" value="Vaccinia Virus protein VP39"/>
    <property type="match status" value="1"/>
</dbReference>
<evidence type="ECO:0000256" key="1">
    <source>
        <dbReference type="ARBA" id="ARBA00022603"/>
    </source>
</evidence>
<evidence type="ECO:0000256" key="2">
    <source>
        <dbReference type="ARBA" id="ARBA00022679"/>
    </source>
</evidence>
<evidence type="ECO:0000313" key="6">
    <source>
        <dbReference type="Proteomes" id="UP000095280"/>
    </source>
</evidence>
<dbReference type="CDD" id="cd07521">
    <property type="entry name" value="HAD_FCP1-like"/>
    <property type="match status" value="1"/>
</dbReference>
<dbReference type="InterPro" id="IPR004274">
    <property type="entry name" value="FCP1_dom"/>
</dbReference>
<dbReference type="Pfam" id="PF03031">
    <property type="entry name" value="NIF"/>
    <property type="match status" value="1"/>
</dbReference>
<dbReference type="SUPFAM" id="SSF53335">
    <property type="entry name" value="S-adenosyl-L-methionine-dependent methyltransferases"/>
    <property type="match status" value="1"/>
</dbReference>
<dbReference type="InterPro" id="IPR055135">
    <property type="entry name" value="PRMT_dom"/>
</dbReference>
<dbReference type="PANTHER" id="PTHR11006">
    <property type="entry name" value="PROTEIN ARGININE N-METHYLTRANSFERASE"/>
    <property type="match status" value="1"/>
</dbReference>
<dbReference type="PANTHER" id="PTHR11006:SF4">
    <property type="entry name" value="PROTEIN ARGININE N-METHYLTRANSFERASE 7"/>
    <property type="match status" value="1"/>
</dbReference>
<dbReference type="SUPFAM" id="SSF56784">
    <property type="entry name" value="HAD-like"/>
    <property type="match status" value="1"/>
</dbReference>